<accession>A0A804J6T4</accession>
<feature type="compositionally biased region" description="Basic and acidic residues" evidence="1">
    <location>
        <begin position="43"/>
        <end position="59"/>
    </location>
</feature>
<keyword evidence="3" id="KW-1185">Reference proteome</keyword>
<reference evidence="2" key="1">
    <citation type="submission" date="2021-05" db="UniProtKB">
        <authorList>
            <consortium name="EnsemblPlants"/>
        </authorList>
    </citation>
    <scope>IDENTIFICATION</scope>
    <source>
        <strain evidence="2">subsp. malaccensis</strain>
    </source>
</reference>
<organism evidence="2 3">
    <name type="scientific">Musa acuminata subsp. malaccensis</name>
    <name type="common">Wild banana</name>
    <name type="synonym">Musa malaccensis</name>
    <dbReference type="NCBI Taxonomy" id="214687"/>
    <lineage>
        <taxon>Eukaryota</taxon>
        <taxon>Viridiplantae</taxon>
        <taxon>Streptophyta</taxon>
        <taxon>Embryophyta</taxon>
        <taxon>Tracheophyta</taxon>
        <taxon>Spermatophyta</taxon>
        <taxon>Magnoliopsida</taxon>
        <taxon>Liliopsida</taxon>
        <taxon>Zingiberales</taxon>
        <taxon>Musaceae</taxon>
        <taxon>Musa</taxon>
    </lineage>
</organism>
<proteinExistence type="predicted"/>
<evidence type="ECO:0000313" key="3">
    <source>
        <dbReference type="Proteomes" id="UP000012960"/>
    </source>
</evidence>
<dbReference type="InParanoid" id="A0A804J6T4"/>
<protein>
    <submittedName>
        <fullName evidence="2">Uncharacterized protein</fullName>
    </submittedName>
</protein>
<dbReference type="Proteomes" id="UP000012960">
    <property type="component" value="Unplaced"/>
</dbReference>
<evidence type="ECO:0000256" key="1">
    <source>
        <dbReference type="SAM" id="MobiDB-lite"/>
    </source>
</evidence>
<dbReference type="Gramene" id="Ma05_t20980.1">
    <property type="protein sequence ID" value="Ma05_p20980.1"/>
    <property type="gene ID" value="Ma05_g20980"/>
</dbReference>
<sequence length="97" mass="11141">MYSDVCGPINLVSLGGSRYFLTFTDDHSGKTCVYMLEEKIEERERERERERESEIDRSGRAVASDLQQESKSQLIALITQLQTRASRTDVLFLVAYC</sequence>
<dbReference type="AlphaFoldDB" id="A0A804J6T4"/>
<evidence type="ECO:0000313" key="2">
    <source>
        <dbReference type="EnsemblPlants" id="Ma05_p20980.1"/>
    </source>
</evidence>
<dbReference type="EnsemblPlants" id="Ma05_t20980.1">
    <property type="protein sequence ID" value="Ma05_p20980.1"/>
    <property type="gene ID" value="Ma05_g20980"/>
</dbReference>
<name>A0A804J6T4_MUSAM</name>
<feature type="region of interest" description="Disordered" evidence="1">
    <location>
        <begin position="43"/>
        <end position="64"/>
    </location>
</feature>